<keyword evidence="2" id="KW-1185">Reference proteome</keyword>
<sequence>MTICKSCLGNGRRATGGGKATLLTLHSELQRASKRQISLKDMAIGQGAEPYSMVVDLRKVKADISIPQLSAMYPKLRVEVQAGVVILELVKEEGFSRVEHISLDEELAGGVVTFLTTSDVPERETVVELKQHLAKLARNYTFLDGLLFFRWKDGRWRDAKAWALSCQHIESNSSTREVDTLPSRGVTVVEQGLVIHTQEYIGSQDKTSLYTCRLLVELGWIENIYLDREFTILAQKAWWYFYDPVIYVYGHLPPSYLCFFWVFFSKERNPTFVAARGGSEQRLLPHSINTREVISSPLANINIDWDTQTIIVRPIPSQRPPIPRPQDLYSRLKRINVVKRIGLVCTPENDLSWLVPPNLPFEQLEKALYDVIMVVDPHKLVLIYTNQRYRYNTFDLATRNRSMQPNEFNTIRQR</sequence>
<dbReference type="KEGG" id="smo:SELMODRAFT_430140"/>
<dbReference type="Gramene" id="EFJ07032">
    <property type="protein sequence ID" value="EFJ07032"/>
    <property type="gene ID" value="SELMODRAFT_430140"/>
</dbReference>
<dbReference type="EMBL" id="GL377690">
    <property type="protein sequence ID" value="EFJ07032.1"/>
    <property type="molecule type" value="Genomic_DNA"/>
</dbReference>
<evidence type="ECO:0000313" key="1">
    <source>
        <dbReference type="EMBL" id="EFJ07032.1"/>
    </source>
</evidence>
<proteinExistence type="predicted"/>
<dbReference type="InParanoid" id="D8T8G7"/>
<gene>
    <name evidence="1" type="ORF">SELMODRAFT_430140</name>
</gene>
<accession>D8T8G7</accession>
<protein>
    <submittedName>
        <fullName evidence="1">Uncharacterized protein</fullName>
    </submittedName>
</protein>
<dbReference type="AlphaFoldDB" id="D8T8G7"/>
<dbReference type="Proteomes" id="UP000001514">
    <property type="component" value="Unassembled WGS sequence"/>
</dbReference>
<evidence type="ECO:0000313" key="2">
    <source>
        <dbReference type="Proteomes" id="UP000001514"/>
    </source>
</evidence>
<organism evidence="2">
    <name type="scientific">Selaginella moellendorffii</name>
    <name type="common">Spikemoss</name>
    <dbReference type="NCBI Taxonomy" id="88036"/>
    <lineage>
        <taxon>Eukaryota</taxon>
        <taxon>Viridiplantae</taxon>
        <taxon>Streptophyta</taxon>
        <taxon>Embryophyta</taxon>
        <taxon>Tracheophyta</taxon>
        <taxon>Lycopodiopsida</taxon>
        <taxon>Selaginellales</taxon>
        <taxon>Selaginellaceae</taxon>
        <taxon>Selaginella</taxon>
    </lineage>
</organism>
<dbReference type="HOGENOM" id="CLU_664622_0_0_1"/>
<name>D8T8G7_SELML</name>
<reference evidence="1 2" key="1">
    <citation type="journal article" date="2011" name="Science">
        <title>The Selaginella genome identifies genetic changes associated with the evolution of vascular plants.</title>
        <authorList>
            <person name="Banks J.A."/>
            <person name="Nishiyama T."/>
            <person name="Hasebe M."/>
            <person name="Bowman J.L."/>
            <person name="Gribskov M."/>
            <person name="dePamphilis C."/>
            <person name="Albert V.A."/>
            <person name="Aono N."/>
            <person name="Aoyama T."/>
            <person name="Ambrose B.A."/>
            <person name="Ashton N.W."/>
            <person name="Axtell M.J."/>
            <person name="Barker E."/>
            <person name="Barker M.S."/>
            <person name="Bennetzen J.L."/>
            <person name="Bonawitz N.D."/>
            <person name="Chapple C."/>
            <person name="Cheng C."/>
            <person name="Correa L.G."/>
            <person name="Dacre M."/>
            <person name="DeBarry J."/>
            <person name="Dreyer I."/>
            <person name="Elias M."/>
            <person name="Engstrom E.M."/>
            <person name="Estelle M."/>
            <person name="Feng L."/>
            <person name="Finet C."/>
            <person name="Floyd S.K."/>
            <person name="Frommer W.B."/>
            <person name="Fujita T."/>
            <person name="Gramzow L."/>
            <person name="Gutensohn M."/>
            <person name="Harholt J."/>
            <person name="Hattori M."/>
            <person name="Heyl A."/>
            <person name="Hirai T."/>
            <person name="Hiwatashi Y."/>
            <person name="Ishikawa M."/>
            <person name="Iwata M."/>
            <person name="Karol K.G."/>
            <person name="Koehler B."/>
            <person name="Kolukisaoglu U."/>
            <person name="Kubo M."/>
            <person name="Kurata T."/>
            <person name="Lalonde S."/>
            <person name="Li K."/>
            <person name="Li Y."/>
            <person name="Litt A."/>
            <person name="Lyons E."/>
            <person name="Manning G."/>
            <person name="Maruyama T."/>
            <person name="Michael T.P."/>
            <person name="Mikami K."/>
            <person name="Miyazaki S."/>
            <person name="Morinaga S."/>
            <person name="Murata T."/>
            <person name="Mueller-Roeber B."/>
            <person name="Nelson D.R."/>
            <person name="Obara M."/>
            <person name="Oguri Y."/>
            <person name="Olmstead R.G."/>
            <person name="Onodera N."/>
            <person name="Petersen B.L."/>
            <person name="Pils B."/>
            <person name="Prigge M."/>
            <person name="Rensing S.A."/>
            <person name="Riano-Pachon D.M."/>
            <person name="Roberts A.W."/>
            <person name="Sato Y."/>
            <person name="Scheller H.V."/>
            <person name="Schulz B."/>
            <person name="Schulz C."/>
            <person name="Shakirov E.V."/>
            <person name="Shibagaki N."/>
            <person name="Shinohara N."/>
            <person name="Shippen D.E."/>
            <person name="Soerensen I."/>
            <person name="Sotooka R."/>
            <person name="Sugimoto N."/>
            <person name="Sugita M."/>
            <person name="Sumikawa N."/>
            <person name="Tanurdzic M."/>
            <person name="Theissen G."/>
            <person name="Ulvskov P."/>
            <person name="Wakazuki S."/>
            <person name="Weng J.K."/>
            <person name="Willats W.W."/>
            <person name="Wipf D."/>
            <person name="Wolf P.G."/>
            <person name="Yang L."/>
            <person name="Zimmer A.D."/>
            <person name="Zhu Q."/>
            <person name="Mitros T."/>
            <person name="Hellsten U."/>
            <person name="Loque D."/>
            <person name="Otillar R."/>
            <person name="Salamov A."/>
            <person name="Schmutz J."/>
            <person name="Shapiro H."/>
            <person name="Lindquist E."/>
            <person name="Lucas S."/>
            <person name="Rokhsar D."/>
            <person name="Grigoriev I.V."/>
        </authorList>
    </citation>
    <scope>NUCLEOTIDE SEQUENCE [LARGE SCALE GENOMIC DNA]</scope>
</reference>